<dbReference type="PROSITE" id="PS00715">
    <property type="entry name" value="SIGMA70_1"/>
    <property type="match status" value="1"/>
</dbReference>
<dbReference type="InterPro" id="IPR007627">
    <property type="entry name" value="RNA_pol_sigma70_r2"/>
</dbReference>
<keyword evidence="1" id="KW-0805">Transcription regulation</keyword>
<evidence type="ECO:0000256" key="1">
    <source>
        <dbReference type="ARBA" id="ARBA00023015"/>
    </source>
</evidence>
<dbReference type="RefSeq" id="WP_262399622.1">
    <property type="nucleotide sequence ID" value="NZ_JACRTB010000008.1"/>
</dbReference>
<dbReference type="Pfam" id="PF04545">
    <property type="entry name" value="Sigma70_r4"/>
    <property type="match status" value="1"/>
</dbReference>
<dbReference type="Pfam" id="PF04539">
    <property type="entry name" value="Sigma70_r3"/>
    <property type="match status" value="1"/>
</dbReference>
<evidence type="ECO:0000256" key="2">
    <source>
        <dbReference type="ARBA" id="ARBA00023082"/>
    </source>
</evidence>
<dbReference type="InterPro" id="IPR050239">
    <property type="entry name" value="Sigma-70_RNA_pol_init_factors"/>
</dbReference>
<evidence type="ECO:0000256" key="3">
    <source>
        <dbReference type="ARBA" id="ARBA00023125"/>
    </source>
</evidence>
<dbReference type="PRINTS" id="PR00046">
    <property type="entry name" value="SIGMA70FCT"/>
</dbReference>
<dbReference type="Pfam" id="PF04542">
    <property type="entry name" value="Sigma70_r2"/>
    <property type="match status" value="1"/>
</dbReference>
<dbReference type="InterPro" id="IPR013325">
    <property type="entry name" value="RNA_pol_sigma_r2"/>
</dbReference>
<dbReference type="NCBIfam" id="TIGR02937">
    <property type="entry name" value="sigma70-ECF"/>
    <property type="match status" value="1"/>
</dbReference>
<dbReference type="InterPro" id="IPR013324">
    <property type="entry name" value="RNA_pol_sigma_r3/r4-like"/>
</dbReference>
<keyword evidence="4" id="KW-0804">Transcription</keyword>
<sequence>MVQFDQPTRSEVIERNLGLVHACAHRFKGRGIEYEDLFQAGCIGLIKAADAFDTGRGVRFSTYAVPVILGEMRRLFRDGGAIKISRTIKELSLKVSRARERFCYDHGREATISELAQLLEVSEEAVVEALGVCSPPVSLTESEESGGGQLDLPVESPEELTGDLIALRQALDLLEERDRTIILMRYFGEKTQSQTAERLGMTQVQVSRREKKIMQQLRHELLGIP</sequence>
<comment type="caution">
    <text evidence="6">The sequence shown here is derived from an EMBL/GenBank/DDBJ whole genome shotgun (WGS) entry which is preliminary data.</text>
</comment>
<dbReference type="PANTHER" id="PTHR30603:SF17">
    <property type="entry name" value="RNA POLYMERASE SIGMA-G FACTOR"/>
    <property type="match status" value="1"/>
</dbReference>
<dbReference type="InterPro" id="IPR014284">
    <property type="entry name" value="RNA_pol_sigma-70_dom"/>
</dbReference>
<dbReference type="Gene3D" id="1.10.10.10">
    <property type="entry name" value="Winged helix-like DNA-binding domain superfamily/Winged helix DNA-binding domain"/>
    <property type="match status" value="2"/>
</dbReference>
<keyword evidence="2" id="KW-0731">Sigma factor</keyword>
<dbReference type="SUPFAM" id="SSF88946">
    <property type="entry name" value="Sigma2 domain of RNA polymerase sigma factors"/>
    <property type="match status" value="1"/>
</dbReference>
<evidence type="ECO:0000259" key="5">
    <source>
        <dbReference type="PROSITE" id="PS00715"/>
    </source>
</evidence>
<dbReference type="SUPFAM" id="SSF88659">
    <property type="entry name" value="Sigma3 and sigma4 domains of RNA polymerase sigma factors"/>
    <property type="match status" value="2"/>
</dbReference>
<proteinExistence type="predicted"/>
<dbReference type="CDD" id="cd06171">
    <property type="entry name" value="Sigma70_r4"/>
    <property type="match status" value="1"/>
</dbReference>
<accession>A0ABR7NI30</accession>
<dbReference type="InterPro" id="IPR007624">
    <property type="entry name" value="RNA_pol_sigma70_r3"/>
</dbReference>
<dbReference type="EMBL" id="JACRTB010000008">
    <property type="protein sequence ID" value="MBC8576071.1"/>
    <property type="molecule type" value="Genomic_DNA"/>
</dbReference>
<gene>
    <name evidence="6" type="ORF">H8717_06575</name>
</gene>
<feature type="domain" description="RNA polymerase sigma-70" evidence="5">
    <location>
        <begin position="36"/>
        <end position="49"/>
    </location>
</feature>
<protein>
    <submittedName>
        <fullName evidence="6">Sigma-70 family RNA polymerase sigma factor</fullName>
    </submittedName>
</protein>
<reference evidence="6 7" key="1">
    <citation type="submission" date="2020-08" db="EMBL/GenBank/DDBJ databases">
        <title>Genome public.</title>
        <authorList>
            <person name="Liu C."/>
            <person name="Sun Q."/>
        </authorList>
    </citation>
    <scope>NUCLEOTIDE SEQUENCE [LARGE SCALE GENOMIC DNA]</scope>
    <source>
        <strain evidence="6 7">BX1</strain>
    </source>
</reference>
<name>A0ABR7NI30_9FIRM</name>
<keyword evidence="3" id="KW-0238">DNA-binding</keyword>
<organism evidence="6 7">
    <name type="scientific">Yanshouia hominis</name>
    <dbReference type="NCBI Taxonomy" id="2763673"/>
    <lineage>
        <taxon>Bacteria</taxon>
        <taxon>Bacillati</taxon>
        <taxon>Bacillota</taxon>
        <taxon>Clostridia</taxon>
        <taxon>Eubacteriales</taxon>
        <taxon>Oscillospiraceae</taxon>
        <taxon>Yanshouia</taxon>
    </lineage>
</organism>
<evidence type="ECO:0000313" key="6">
    <source>
        <dbReference type="EMBL" id="MBC8576071.1"/>
    </source>
</evidence>
<dbReference type="Proteomes" id="UP000658131">
    <property type="component" value="Unassembled WGS sequence"/>
</dbReference>
<dbReference type="Gene3D" id="1.20.120.1810">
    <property type="match status" value="1"/>
</dbReference>
<dbReference type="PANTHER" id="PTHR30603">
    <property type="entry name" value="RNA POLYMERASE SIGMA FACTOR RPO"/>
    <property type="match status" value="1"/>
</dbReference>
<dbReference type="InterPro" id="IPR036388">
    <property type="entry name" value="WH-like_DNA-bd_sf"/>
</dbReference>
<evidence type="ECO:0000313" key="7">
    <source>
        <dbReference type="Proteomes" id="UP000658131"/>
    </source>
</evidence>
<dbReference type="InterPro" id="IPR000943">
    <property type="entry name" value="RNA_pol_sigma70"/>
</dbReference>
<evidence type="ECO:0000256" key="4">
    <source>
        <dbReference type="ARBA" id="ARBA00023163"/>
    </source>
</evidence>
<dbReference type="InterPro" id="IPR007630">
    <property type="entry name" value="RNA_pol_sigma70_r4"/>
</dbReference>
<keyword evidence="7" id="KW-1185">Reference proteome</keyword>